<dbReference type="EMBL" id="CATOUU010000927">
    <property type="protein sequence ID" value="CAI9960068.1"/>
    <property type="molecule type" value="Genomic_DNA"/>
</dbReference>
<dbReference type="EMBL" id="CAXDID020000283">
    <property type="protein sequence ID" value="CAL6070501.1"/>
    <property type="molecule type" value="Genomic_DNA"/>
</dbReference>
<gene>
    <name evidence="1" type="ORF">HINF_LOCUS47713</name>
    <name evidence="2" type="ORF">HINF_LOCUS54518</name>
</gene>
<proteinExistence type="predicted"/>
<keyword evidence="3" id="KW-1185">Reference proteome</keyword>
<dbReference type="Proteomes" id="UP001642409">
    <property type="component" value="Unassembled WGS sequence"/>
</dbReference>
<evidence type="ECO:0000313" key="2">
    <source>
        <dbReference type="EMBL" id="CAL6070501.1"/>
    </source>
</evidence>
<organism evidence="1">
    <name type="scientific">Hexamita inflata</name>
    <dbReference type="NCBI Taxonomy" id="28002"/>
    <lineage>
        <taxon>Eukaryota</taxon>
        <taxon>Metamonada</taxon>
        <taxon>Diplomonadida</taxon>
        <taxon>Hexamitidae</taxon>
        <taxon>Hexamitinae</taxon>
        <taxon>Hexamita</taxon>
    </lineage>
</organism>
<protein>
    <submittedName>
        <fullName evidence="2">Hypothetical_protein</fullName>
    </submittedName>
</protein>
<evidence type="ECO:0000313" key="1">
    <source>
        <dbReference type="EMBL" id="CAI9960068.1"/>
    </source>
</evidence>
<sequence length="275" mass="32266">MQQIFQQFQKIDLQSEKQCTKVEEILKQIKQSTITCTNDIQICAEMFETVLQSPHSQLFTTQIIDKNRSYLTSSKFVNDQLYFRLIIIRNEIQLKQNSPSTFDYNDRKCPQDSLAKLLEQYGRFNMKSKPLQALQEFTASQRLGGDVIDYIVPLEIYCGKIVNTNKFVELIKNMDYQGYEELLQQYQTETVQKNLYQFYCRGLLIIQKLCLDNNQLSKLPQELQNQNLKQKCAKIYCGDELIELKDIFKPIQLDKLGYLEKLCGDQKIEKTIGIM</sequence>
<reference evidence="1" key="1">
    <citation type="submission" date="2023-06" db="EMBL/GenBank/DDBJ databases">
        <authorList>
            <person name="Kurt Z."/>
        </authorList>
    </citation>
    <scope>NUCLEOTIDE SEQUENCE</scope>
</reference>
<accession>A0AA86QKS5</accession>
<evidence type="ECO:0000313" key="3">
    <source>
        <dbReference type="Proteomes" id="UP001642409"/>
    </source>
</evidence>
<dbReference type="AlphaFoldDB" id="A0AA86QKS5"/>
<comment type="caution">
    <text evidence="1">The sequence shown here is derived from an EMBL/GenBank/DDBJ whole genome shotgun (WGS) entry which is preliminary data.</text>
</comment>
<reference evidence="2 3" key="2">
    <citation type="submission" date="2024-07" db="EMBL/GenBank/DDBJ databases">
        <authorList>
            <person name="Akdeniz Z."/>
        </authorList>
    </citation>
    <scope>NUCLEOTIDE SEQUENCE [LARGE SCALE GENOMIC DNA]</scope>
</reference>
<name>A0AA86QKS5_9EUKA</name>